<keyword evidence="3" id="KW-0813">Transport</keyword>
<name>A0A1R0H7Z3_9FUNG</name>
<dbReference type="EMBL" id="LSSL01000195">
    <property type="protein sequence ID" value="OLY85194.1"/>
    <property type="molecule type" value="Genomic_DNA"/>
</dbReference>
<keyword evidence="6" id="KW-0653">Protein transport</keyword>
<accession>A0A1R0H7Z3</accession>
<feature type="compositionally biased region" description="Polar residues" evidence="10">
    <location>
        <begin position="259"/>
        <end position="269"/>
    </location>
</feature>
<keyword evidence="7" id="KW-1133">Transmembrane helix</keyword>
<dbReference type="GO" id="GO:0006605">
    <property type="term" value="P:protein targeting"/>
    <property type="evidence" value="ECO:0007669"/>
    <property type="project" value="InterPro"/>
</dbReference>
<dbReference type="GO" id="GO:0008320">
    <property type="term" value="F:protein transmembrane transporter activity"/>
    <property type="evidence" value="ECO:0007669"/>
    <property type="project" value="TreeGrafter"/>
</dbReference>
<keyword evidence="9" id="KW-0472">Membrane</keyword>
<evidence type="ECO:0000256" key="2">
    <source>
        <dbReference type="ARBA" id="ARBA00005792"/>
    </source>
</evidence>
<evidence type="ECO:0000259" key="11">
    <source>
        <dbReference type="PROSITE" id="PS50280"/>
    </source>
</evidence>
<keyword evidence="5" id="KW-1000">Mitochondrion outer membrane</keyword>
<evidence type="ECO:0000256" key="5">
    <source>
        <dbReference type="ARBA" id="ARBA00022787"/>
    </source>
</evidence>
<evidence type="ECO:0000256" key="8">
    <source>
        <dbReference type="ARBA" id="ARBA00023128"/>
    </source>
</evidence>
<dbReference type="PANTHER" id="PTHR12430">
    <property type="entry name" value="MITOCHONDRIAL IMPORT RECEPTOR SUBUNIT TOM20"/>
    <property type="match status" value="1"/>
</dbReference>
<feature type="region of interest" description="Disordered" evidence="10">
    <location>
        <begin position="258"/>
        <end position="304"/>
    </location>
</feature>
<dbReference type="GO" id="GO:0030150">
    <property type="term" value="P:protein import into mitochondrial matrix"/>
    <property type="evidence" value="ECO:0007669"/>
    <property type="project" value="TreeGrafter"/>
</dbReference>
<evidence type="ECO:0000256" key="6">
    <source>
        <dbReference type="ARBA" id="ARBA00022927"/>
    </source>
</evidence>
<feature type="compositionally biased region" description="Basic and acidic residues" evidence="10">
    <location>
        <begin position="194"/>
        <end position="206"/>
    </location>
</feature>
<evidence type="ECO:0000256" key="1">
    <source>
        <dbReference type="ARBA" id="ARBA00004572"/>
    </source>
</evidence>
<comment type="subcellular location">
    <subcellularLocation>
        <location evidence="1">Mitochondrion outer membrane</location>
        <topology evidence="1">Single-pass membrane protein</topology>
    </subcellularLocation>
</comment>
<comment type="similarity">
    <text evidence="2">Belongs to the Tom20 family.</text>
</comment>
<dbReference type="PANTHER" id="PTHR12430:SF0">
    <property type="entry name" value="TRANSLOCASE OF OUTER MITOCHONDRIAL MEMBRANE 20"/>
    <property type="match status" value="1"/>
</dbReference>
<dbReference type="AlphaFoldDB" id="A0A1R0H7Z3"/>
<dbReference type="STRING" id="133383.A0A1R0H7Z3"/>
<organism evidence="12 13">
    <name type="scientific">Smittium mucronatum</name>
    <dbReference type="NCBI Taxonomy" id="133383"/>
    <lineage>
        <taxon>Eukaryota</taxon>
        <taxon>Fungi</taxon>
        <taxon>Fungi incertae sedis</taxon>
        <taxon>Zoopagomycota</taxon>
        <taxon>Kickxellomycotina</taxon>
        <taxon>Harpellomycetes</taxon>
        <taxon>Harpellales</taxon>
        <taxon>Legeriomycetaceae</taxon>
        <taxon>Smittium</taxon>
    </lineage>
</organism>
<reference evidence="12 13" key="1">
    <citation type="journal article" date="2016" name="Mol. Biol. Evol.">
        <title>Genome-Wide Survey of Gut Fungi (Harpellales) Reveals the First Horizontally Transferred Ubiquitin Gene from a Mosquito Host.</title>
        <authorList>
            <person name="Wang Y."/>
            <person name="White M.M."/>
            <person name="Kvist S."/>
            <person name="Moncalvo J.M."/>
        </authorList>
    </citation>
    <scope>NUCLEOTIDE SEQUENCE [LARGE SCALE GENOMIC DNA]</scope>
    <source>
        <strain evidence="12 13">ALG-7-W6</strain>
    </source>
</reference>
<dbReference type="Gene3D" id="2.170.270.10">
    <property type="entry name" value="SET domain"/>
    <property type="match status" value="1"/>
</dbReference>
<dbReference type="InterPro" id="IPR001214">
    <property type="entry name" value="SET_dom"/>
</dbReference>
<evidence type="ECO:0000256" key="10">
    <source>
        <dbReference type="SAM" id="MobiDB-lite"/>
    </source>
</evidence>
<keyword evidence="13" id="KW-1185">Reference proteome</keyword>
<feature type="domain" description="SET" evidence="11">
    <location>
        <begin position="195"/>
        <end position="721"/>
    </location>
</feature>
<evidence type="ECO:0000313" key="12">
    <source>
        <dbReference type="EMBL" id="OLY85194.1"/>
    </source>
</evidence>
<evidence type="ECO:0000256" key="3">
    <source>
        <dbReference type="ARBA" id="ARBA00022448"/>
    </source>
</evidence>
<dbReference type="Gene3D" id="1.20.960.10">
    <property type="entry name" value="Mitochondrial outer membrane translocase complex, subunit Tom20 domain"/>
    <property type="match status" value="1"/>
</dbReference>
<dbReference type="GO" id="GO:0030943">
    <property type="term" value="F:mitochondrion targeting sequence binding"/>
    <property type="evidence" value="ECO:0007669"/>
    <property type="project" value="TreeGrafter"/>
</dbReference>
<feature type="compositionally biased region" description="Low complexity" evidence="10">
    <location>
        <begin position="278"/>
        <end position="298"/>
    </location>
</feature>
<proteinExistence type="inferred from homology"/>
<feature type="region of interest" description="Disordered" evidence="10">
    <location>
        <begin position="177"/>
        <end position="206"/>
    </location>
</feature>
<dbReference type="Proteomes" id="UP000187455">
    <property type="component" value="Unassembled WGS sequence"/>
</dbReference>
<protein>
    <submittedName>
        <fullName evidence="12">Mitochondrial import receptor subunit tom20</fullName>
    </submittedName>
</protein>
<keyword evidence="12" id="KW-0675">Receptor</keyword>
<dbReference type="GO" id="GO:0006886">
    <property type="term" value="P:intracellular protein transport"/>
    <property type="evidence" value="ECO:0007669"/>
    <property type="project" value="InterPro"/>
</dbReference>
<dbReference type="SUPFAM" id="SSF47157">
    <property type="entry name" value="Mitochondrial import receptor subunit Tom20"/>
    <property type="match status" value="1"/>
</dbReference>
<dbReference type="Pfam" id="PF02064">
    <property type="entry name" value="MAS20"/>
    <property type="match status" value="1"/>
</dbReference>
<evidence type="ECO:0000256" key="7">
    <source>
        <dbReference type="ARBA" id="ARBA00022989"/>
    </source>
</evidence>
<dbReference type="InterPro" id="IPR023392">
    <property type="entry name" value="Tom20_dom_sf"/>
</dbReference>
<dbReference type="PRINTS" id="PR00351">
    <property type="entry name" value="OM20RECEPTOR"/>
</dbReference>
<gene>
    <name evidence="12" type="ORF">AYI68_g620</name>
</gene>
<evidence type="ECO:0000256" key="9">
    <source>
        <dbReference type="ARBA" id="ARBA00023136"/>
    </source>
</evidence>
<dbReference type="GO" id="GO:0016031">
    <property type="term" value="P:tRNA import into mitochondrion"/>
    <property type="evidence" value="ECO:0007669"/>
    <property type="project" value="TreeGrafter"/>
</dbReference>
<evidence type="ECO:0000256" key="4">
    <source>
        <dbReference type="ARBA" id="ARBA00022692"/>
    </source>
</evidence>
<dbReference type="InterPro" id="IPR046341">
    <property type="entry name" value="SET_dom_sf"/>
</dbReference>
<sequence>MKKSTVTMLAAAGLLAVGVGYLAYFDYKRRNDPNFRKKLKKDYRKAKKLAQEASAKTSITIGERALQLVESLQNEKLPTDPAEKEAFFMSKVSAGEALSMKGPSEYDNAAKNFYQALKIYPNPIELIMIYQKTVPETIFAIVMSMMTQEVNLKKKRYFNSFPPKSMNVKALPIKDANGDEIKPAPKAKTSPADAKTDELDAEEPEPKRGLFATKSFKKGDIIYTETPVVSCLLLDCVDKKHCGHCLRTVPAAAEETVKLSASESISNIPTIPDESSLENESNNSAESEVNKSSSSETNQEQSDDISLISTEIIESSEANGKTEEVIETVVQEPLNGEDVLSNSEVIVEKLDESAKLEDFEYNSRAESEEDSQEKVAELLAAEEAAEVLEAVVEASEVANEIEQAAELVAAEEVAEILEAVVKASEATNELEQVAELVAAEEAAEILEAVVEASEAVSEFEQAVEKEIVEEVAAEVAAAVVAEVASEVAAETIDVLSPSFCSESCKLDSEATDQKYFKDPKSKVESDKLMELVKETKSVLPILITRLFGSIVEIEKRKEMAIQLGIPTPFSKVSYLAEDEGASDFTVWEHLERLGADEAEATETDKVAAGLIDKILGVNIEGLASFVNEDRYMMLKRKFVFNNYFIGPSEDKEAASPPYGNDKFRLAKNQTGSVGTGLFMVSSYIQKSSEPNVEIRFVDGTDKMTLFAISDINEGDALLADY</sequence>
<dbReference type="Pfam" id="PF00856">
    <property type="entry name" value="SET"/>
    <property type="match status" value="1"/>
</dbReference>
<evidence type="ECO:0000313" key="13">
    <source>
        <dbReference type="Proteomes" id="UP000187455"/>
    </source>
</evidence>
<dbReference type="PROSITE" id="PS50280">
    <property type="entry name" value="SET"/>
    <property type="match status" value="1"/>
</dbReference>
<dbReference type="InterPro" id="IPR002056">
    <property type="entry name" value="MAS20"/>
</dbReference>
<keyword evidence="4" id="KW-0812">Transmembrane</keyword>
<dbReference type="GO" id="GO:0005742">
    <property type="term" value="C:mitochondrial outer membrane translocase complex"/>
    <property type="evidence" value="ECO:0007669"/>
    <property type="project" value="InterPro"/>
</dbReference>
<dbReference type="SUPFAM" id="SSF82199">
    <property type="entry name" value="SET domain"/>
    <property type="match status" value="1"/>
</dbReference>
<keyword evidence="8" id="KW-0496">Mitochondrion</keyword>
<dbReference type="OrthoDB" id="2154253at2759"/>
<comment type="caution">
    <text evidence="12">The sequence shown here is derived from an EMBL/GenBank/DDBJ whole genome shotgun (WGS) entry which is preliminary data.</text>
</comment>